<name>A0ACC2X4L5_9TREE</name>
<organism evidence="1 2">
    <name type="scientific">Naganishia onofrii</name>
    <dbReference type="NCBI Taxonomy" id="1851511"/>
    <lineage>
        <taxon>Eukaryota</taxon>
        <taxon>Fungi</taxon>
        <taxon>Dikarya</taxon>
        <taxon>Basidiomycota</taxon>
        <taxon>Agaricomycotina</taxon>
        <taxon>Tremellomycetes</taxon>
        <taxon>Filobasidiales</taxon>
        <taxon>Filobasidiaceae</taxon>
        <taxon>Naganishia</taxon>
    </lineage>
</organism>
<dbReference type="Proteomes" id="UP001234202">
    <property type="component" value="Unassembled WGS sequence"/>
</dbReference>
<keyword evidence="2" id="KW-1185">Reference proteome</keyword>
<evidence type="ECO:0000313" key="2">
    <source>
        <dbReference type="Proteomes" id="UP001234202"/>
    </source>
</evidence>
<evidence type="ECO:0000313" key="1">
    <source>
        <dbReference type="EMBL" id="KAJ9118959.1"/>
    </source>
</evidence>
<dbReference type="EMBL" id="JASBWV010000026">
    <property type="protein sequence ID" value="KAJ9118959.1"/>
    <property type="molecule type" value="Genomic_DNA"/>
</dbReference>
<proteinExistence type="predicted"/>
<comment type="caution">
    <text evidence="1">The sequence shown here is derived from an EMBL/GenBank/DDBJ whole genome shotgun (WGS) entry which is preliminary data.</text>
</comment>
<gene>
    <name evidence="1" type="ORF">QFC24_005925</name>
</gene>
<reference evidence="1" key="1">
    <citation type="submission" date="2023-04" db="EMBL/GenBank/DDBJ databases">
        <title>Draft Genome sequencing of Naganishia species isolated from polar environments using Oxford Nanopore Technology.</title>
        <authorList>
            <person name="Leo P."/>
            <person name="Venkateswaran K."/>
        </authorList>
    </citation>
    <scope>NUCLEOTIDE SEQUENCE</scope>
    <source>
        <strain evidence="1">DBVPG 5303</strain>
    </source>
</reference>
<sequence length="226" mass="25146">MLEPRGHRDMYGALLVHETEHVMDGTADIGVLFLHNEGYSTMCGHATIALGRFLVDTHDTDIFPARKELPYDAASQTLTLRLHAPCGVVTVSVPTTHRRFEDGTERLMADPERAVAFTSVPSFAPLIDYSFPIPSARRWPQLKASGRESINISIAYGGAFYLLVDAKELGFAEGLRTKGIELADYDIATRTVKALVEADEAFCKRYLRHPEEEDLSFLFVALVFLV</sequence>
<protein>
    <submittedName>
        <fullName evidence="1">Uncharacterized protein</fullName>
    </submittedName>
</protein>
<accession>A0ACC2X4L5</accession>